<proteinExistence type="predicted"/>
<organism evidence="2 3">
    <name type="scientific">Ditylenchus dipsaci</name>
    <dbReference type="NCBI Taxonomy" id="166011"/>
    <lineage>
        <taxon>Eukaryota</taxon>
        <taxon>Metazoa</taxon>
        <taxon>Ecdysozoa</taxon>
        <taxon>Nematoda</taxon>
        <taxon>Chromadorea</taxon>
        <taxon>Rhabditida</taxon>
        <taxon>Tylenchina</taxon>
        <taxon>Tylenchomorpha</taxon>
        <taxon>Sphaerularioidea</taxon>
        <taxon>Anguinidae</taxon>
        <taxon>Anguininae</taxon>
        <taxon>Ditylenchus</taxon>
    </lineage>
</organism>
<dbReference type="WBParaSite" id="jg17579">
    <property type="protein sequence ID" value="jg17579"/>
    <property type="gene ID" value="jg17579"/>
</dbReference>
<reference evidence="3" key="1">
    <citation type="submission" date="2022-11" db="UniProtKB">
        <authorList>
            <consortium name="WormBaseParasite"/>
        </authorList>
    </citation>
    <scope>IDENTIFICATION</scope>
</reference>
<feature type="compositionally biased region" description="Polar residues" evidence="1">
    <location>
        <begin position="200"/>
        <end position="214"/>
    </location>
</feature>
<sequence>MANPSKKSSDRNKSNVASNIDDLLKQNSAIKDWSEVPEDFLSRKPLISSVKKTIKEVEKKILSVPNTASALTSHRGYSPSTSNRARILLLCRRIKSARWIFSLRPLSMIFRSHSTHLYFFGGANDVRDIYKCTNDEGFSGDCFIEVKSRESLFHTLKKDHASFHNRKISVGVADPETGKCYKTENYPPGSASSDVRKNPPVSSQLSNFATPGSQPEWSTRVYKATFMNRNWNTGHHIDDKKPRNTSNNTKHSSGA</sequence>
<dbReference type="Proteomes" id="UP000887574">
    <property type="component" value="Unplaced"/>
</dbReference>
<keyword evidence="2" id="KW-1185">Reference proteome</keyword>
<accession>A0A915DBU0</accession>
<dbReference type="AlphaFoldDB" id="A0A915DBU0"/>
<feature type="region of interest" description="Disordered" evidence="1">
    <location>
        <begin position="232"/>
        <end position="255"/>
    </location>
</feature>
<evidence type="ECO:0000313" key="3">
    <source>
        <dbReference type="WBParaSite" id="jg17579"/>
    </source>
</evidence>
<feature type="region of interest" description="Disordered" evidence="1">
    <location>
        <begin position="1"/>
        <end position="20"/>
    </location>
</feature>
<evidence type="ECO:0000313" key="2">
    <source>
        <dbReference type="Proteomes" id="UP000887574"/>
    </source>
</evidence>
<evidence type="ECO:0000256" key="1">
    <source>
        <dbReference type="SAM" id="MobiDB-lite"/>
    </source>
</evidence>
<feature type="compositionally biased region" description="Polar residues" evidence="1">
    <location>
        <begin position="244"/>
        <end position="255"/>
    </location>
</feature>
<feature type="region of interest" description="Disordered" evidence="1">
    <location>
        <begin position="181"/>
        <end position="214"/>
    </location>
</feature>
<protein>
    <submittedName>
        <fullName evidence="3">Uncharacterized protein</fullName>
    </submittedName>
</protein>
<name>A0A915DBU0_9BILA</name>